<organism evidence="1 2">
    <name type="scientific">Eubacterium ventriosum</name>
    <dbReference type="NCBI Taxonomy" id="39496"/>
    <lineage>
        <taxon>Bacteria</taxon>
        <taxon>Bacillati</taxon>
        <taxon>Bacillota</taxon>
        <taxon>Clostridia</taxon>
        <taxon>Eubacteriales</taxon>
        <taxon>Eubacteriaceae</taxon>
        <taxon>Eubacterium</taxon>
    </lineage>
</organism>
<keyword evidence="2" id="KW-1185">Reference proteome</keyword>
<dbReference type="AlphaFoldDB" id="A0A413R8X6"/>
<reference evidence="1 2" key="1">
    <citation type="submission" date="2018-08" db="EMBL/GenBank/DDBJ databases">
        <title>A genome reference for cultivated species of the human gut microbiota.</title>
        <authorList>
            <person name="Zou Y."/>
            <person name="Xue W."/>
            <person name="Luo G."/>
        </authorList>
    </citation>
    <scope>NUCLEOTIDE SEQUENCE [LARGE SCALE GENOMIC DNA]</scope>
    <source>
        <strain evidence="1 2">AM44-11BH</strain>
    </source>
</reference>
<protein>
    <submittedName>
        <fullName evidence="1">Uncharacterized protein</fullName>
    </submittedName>
</protein>
<dbReference type="RefSeq" id="WP_005360230.1">
    <property type="nucleotide sequence ID" value="NZ_CP102282.1"/>
</dbReference>
<name>A0A413R8X6_9FIRM</name>
<proteinExistence type="predicted"/>
<accession>A0A413R8X6</accession>
<gene>
    <name evidence="1" type="ORF">DW944_06620</name>
</gene>
<sequence>MASGRHVIIIVDMVGFCEVEKMGKDYKVKEIDLSGVKFIPGKYYYIDSFSKKLTEFDIYDFRIKADRVFAVGYFCV</sequence>
<dbReference type="Proteomes" id="UP000284779">
    <property type="component" value="Unassembled WGS sequence"/>
</dbReference>
<evidence type="ECO:0000313" key="1">
    <source>
        <dbReference type="EMBL" id="RHA18738.1"/>
    </source>
</evidence>
<evidence type="ECO:0000313" key="2">
    <source>
        <dbReference type="Proteomes" id="UP000284779"/>
    </source>
</evidence>
<comment type="caution">
    <text evidence="1">The sequence shown here is derived from an EMBL/GenBank/DDBJ whole genome shotgun (WGS) entry which is preliminary data.</text>
</comment>
<dbReference type="EMBL" id="QSFD01000005">
    <property type="protein sequence ID" value="RHA18738.1"/>
    <property type="molecule type" value="Genomic_DNA"/>
</dbReference>